<evidence type="ECO:0000256" key="4">
    <source>
        <dbReference type="ARBA" id="ARBA00022777"/>
    </source>
</evidence>
<feature type="region of interest" description="Disordered" evidence="6">
    <location>
        <begin position="1"/>
        <end position="20"/>
    </location>
</feature>
<evidence type="ECO:0000256" key="6">
    <source>
        <dbReference type="SAM" id="MobiDB-lite"/>
    </source>
</evidence>
<name>A0A914D3L3_9BILA</name>
<keyword evidence="4" id="KW-0418">Kinase</keyword>
<proteinExistence type="predicted"/>
<dbReference type="GO" id="GO:0005524">
    <property type="term" value="F:ATP binding"/>
    <property type="evidence" value="ECO:0007669"/>
    <property type="project" value="UniProtKB-KW"/>
</dbReference>
<accession>A0A914D3L3</accession>
<dbReference type="Gene3D" id="1.10.510.10">
    <property type="entry name" value="Transferase(Phosphotransferase) domain 1"/>
    <property type="match status" value="1"/>
</dbReference>
<organism evidence="8 9">
    <name type="scientific">Acrobeloides nanus</name>
    <dbReference type="NCBI Taxonomy" id="290746"/>
    <lineage>
        <taxon>Eukaryota</taxon>
        <taxon>Metazoa</taxon>
        <taxon>Ecdysozoa</taxon>
        <taxon>Nematoda</taxon>
        <taxon>Chromadorea</taxon>
        <taxon>Rhabditida</taxon>
        <taxon>Tylenchina</taxon>
        <taxon>Cephalobomorpha</taxon>
        <taxon>Cephaloboidea</taxon>
        <taxon>Cephalobidae</taxon>
        <taxon>Acrobeloides</taxon>
    </lineage>
</organism>
<dbReference type="PANTHER" id="PTHR24351">
    <property type="entry name" value="RIBOSOMAL PROTEIN S6 KINASE"/>
    <property type="match status" value="1"/>
</dbReference>
<feature type="domain" description="AGC-kinase C-terminal" evidence="7">
    <location>
        <begin position="25"/>
        <end position="43"/>
    </location>
</feature>
<keyword evidence="1" id="KW-0723">Serine/threonine-protein kinase</keyword>
<evidence type="ECO:0000256" key="5">
    <source>
        <dbReference type="ARBA" id="ARBA00022840"/>
    </source>
</evidence>
<evidence type="ECO:0000256" key="3">
    <source>
        <dbReference type="ARBA" id="ARBA00022741"/>
    </source>
</evidence>
<dbReference type="AlphaFoldDB" id="A0A914D3L3"/>
<protein>
    <submittedName>
        <fullName evidence="9">AGC-kinase C-terminal domain-containing protein</fullName>
    </submittedName>
</protein>
<dbReference type="InterPro" id="IPR000961">
    <property type="entry name" value="AGC-kinase_C"/>
</dbReference>
<evidence type="ECO:0000256" key="1">
    <source>
        <dbReference type="ARBA" id="ARBA00022527"/>
    </source>
</evidence>
<dbReference type="Proteomes" id="UP000887540">
    <property type="component" value="Unplaced"/>
</dbReference>
<evidence type="ECO:0000256" key="2">
    <source>
        <dbReference type="ARBA" id="ARBA00022679"/>
    </source>
</evidence>
<keyword evidence="8" id="KW-1185">Reference proteome</keyword>
<keyword evidence="5" id="KW-0067">ATP-binding</keyword>
<dbReference type="GO" id="GO:0004674">
    <property type="term" value="F:protein serine/threonine kinase activity"/>
    <property type="evidence" value="ECO:0007669"/>
    <property type="project" value="UniProtKB-KW"/>
</dbReference>
<keyword evidence="2" id="KW-0808">Transferase</keyword>
<evidence type="ECO:0000313" key="9">
    <source>
        <dbReference type="WBParaSite" id="ACRNAN_scaffold18461.g29813.t1"/>
    </source>
</evidence>
<evidence type="ECO:0000313" key="8">
    <source>
        <dbReference type="Proteomes" id="UP000887540"/>
    </source>
</evidence>
<reference evidence="9" key="1">
    <citation type="submission" date="2022-11" db="UniProtKB">
        <authorList>
            <consortium name="WormBaseParasite"/>
        </authorList>
    </citation>
    <scope>IDENTIFICATION</scope>
</reference>
<evidence type="ECO:0000259" key="7">
    <source>
        <dbReference type="PROSITE" id="PS51285"/>
    </source>
</evidence>
<keyword evidence="3" id="KW-0547">Nucleotide-binding</keyword>
<dbReference type="PROSITE" id="PS51285">
    <property type="entry name" value="AGC_KINASE_CTER"/>
    <property type="match status" value="1"/>
</dbReference>
<sequence>MKNPHYRLGSGPNGSNEIKRHPFFQTIDWDRLYARQISPPFKP</sequence>
<dbReference type="WBParaSite" id="ACRNAN_scaffold18461.g29813.t1">
    <property type="protein sequence ID" value="ACRNAN_scaffold18461.g29813.t1"/>
    <property type="gene ID" value="ACRNAN_scaffold18461.g29813"/>
</dbReference>